<dbReference type="InterPro" id="IPR050781">
    <property type="entry name" value="CWC22_splicing_factor"/>
</dbReference>
<keyword evidence="6" id="KW-0539">Nucleus</keyword>
<dbReference type="InterPro" id="IPR029058">
    <property type="entry name" value="AB_hydrolase_fold"/>
</dbReference>
<dbReference type="SMART" id="SM00544">
    <property type="entry name" value="MA3"/>
    <property type="match status" value="1"/>
</dbReference>
<organism evidence="9 10">
    <name type="scientific">Panicum miliaceum</name>
    <name type="common">Proso millet</name>
    <name type="synonym">Broomcorn millet</name>
    <dbReference type="NCBI Taxonomy" id="4540"/>
    <lineage>
        <taxon>Eukaryota</taxon>
        <taxon>Viridiplantae</taxon>
        <taxon>Streptophyta</taxon>
        <taxon>Embryophyta</taxon>
        <taxon>Tracheophyta</taxon>
        <taxon>Spermatophyta</taxon>
        <taxon>Magnoliopsida</taxon>
        <taxon>Liliopsida</taxon>
        <taxon>Poales</taxon>
        <taxon>Poaceae</taxon>
        <taxon>PACMAD clade</taxon>
        <taxon>Panicoideae</taxon>
        <taxon>Panicodae</taxon>
        <taxon>Paniceae</taxon>
        <taxon>Panicinae</taxon>
        <taxon>Panicum</taxon>
        <taxon>Panicum sect. Panicum</taxon>
    </lineage>
</organism>
<feature type="compositionally biased region" description="Basic residues" evidence="7">
    <location>
        <begin position="1137"/>
        <end position="1146"/>
    </location>
</feature>
<feature type="region of interest" description="Disordered" evidence="7">
    <location>
        <begin position="481"/>
        <end position="571"/>
    </location>
</feature>
<feature type="compositionally biased region" description="Low complexity" evidence="7">
    <location>
        <begin position="1105"/>
        <end position="1124"/>
    </location>
</feature>
<dbReference type="GO" id="GO:0003723">
    <property type="term" value="F:RNA binding"/>
    <property type="evidence" value="ECO:0007669"/>
    <property type="project" value="InterPro"/>
</dbReference>
<feature type="compositionally biased region" description="Basic and acidic residues" evidence="7">
    <location>
        <begin position="481"/>
        <end position="499"/>
    </location>
</feature>
<dbReference type="EMBL" id="PQIB02000003">
    <property type="protein sequence ID" value="RLN27768.1"/>
    <property type="molecule type" value="Genomic_DNA"/>
</dbReference>
<dbReference type="STRING" id="4540.A0A3L6SWD7"/>
<evidence type="ECO:0000259" key="8">
    <source>
        <dbReference type="PROSITE" id="PS51366"/>
    </source>
</evidence>
<dbReference type="PANTHER" id="PTHR18034:SF3">
    <property type="entry name" value="PRE-MRNA-SPLICING FACTOR CWC22 HOMOLOG"/>
    <property type="match status" value="1"/>
</dbReference>
<keyword evidence="10" id="KW-1185">Reference proteome</keyword>
<gene>
    <name evidence="9" type="ORF">C2845_PM05G08510</name>
</gene>
<accession>A0A3L6SWD7</accession>
<dbReference type="InterPro" id="IPR003891">
    <property type="entry name" value="Initiation_fac_eIF4g_MI"/>
</dbReference>
<dbReference type="PANTHER" id="PTHR18034">
    <property type="entry name" value="CELL CYCLE CONTROL PROTEIN CWF22-RELATED"/>
    <property type="match status" value="1"/>
</dbReference>
<evidence type="ECO:0000256" key="6">
    <source>
        <dbReference type="ARBA" id="ARBA00023242"/>
    </source>
</evidence>
<comment type="caution">
    <text evidence="9">The sequence shown here is derived from an EMBL/GenBank/DDBJ whole genome shotgun (WGS) entry which is preliminary data.</text>
</comment>
<dbReference type="GO" id="GO:0000398">
    <property type="term" value="P:mRNA splicing, via spliceosome"/>
    <property type="evidence" value="ECO:0007669"/>
    <property type="project" value="TreeGrafter"/>
</dbReference>
<dbReference type="AlphaFoldDB" id="A0A3L6SWD7"/>
<evidence type="ECO:0000256" key="1">
    <source>
        <dbReference type="ARBA" id="ARBA00004123"/>
    </source>
</evidence>
<dbReference type="InterPro" id="IPR016024">
    <property type="entry name" value="ARM-type_fold"/>
</dbReference>
<dbReference type="Proteomes" id="UP000275267">
    <property type="component" value="Unassembled WGS sequence"/>
</dbReference>
<dbReference type="SUPFAM" id="SSF53474">
    <property type="entry name" value="alpha/beta-Hydrolases"/>
    <property type="match status" value="1"/>
</dbReference>
<evidence type="ECO:0000256" key="4">
    <source>
        <dbReference type="ARBA" id="ARBA00022845"/>
    </source>
</evidence>
<keyword evidence="5" id="KW-0508">mRNA splicing</keyword>
<dbReference type="SMART" id="SM00543">
    <property type="entry name" value="MIF4G"/>
    <property type="match status" value="1"/>
</dbReference>
<dbReference type="Gene3D" id="3.40.50.1820">
    <property type="entry name" value="alpha/beta hydrolase"/>
    <property type="match status" value="1"/>
</dbReference>
<feature type="region of interest" description="Disordered" evidence="7">
    <location>
        <begin position="139"/>
        <end position="190"/>
    </location>
</feature>
<dbReference type="InterPro" id="IPR003890">
    <property type="entry name" value="MIF4G-like_typ-3"/>
</dbReference>
<feature type="compositionally biased region" description="Pro residues" evidence="7">
    <location>
        <begin position="555"/>
        <end position="565"/>
    </location>
</feature>
<dbReference type="GO" id="GO:0071013">
    <property type="term" value="C:catalytic step 2 spliceosome"/>
    <property type="evidence" value="ECO:0007669"/>
    <property type="project" value="TreeGrafter"/>
</dbReference>
<evidence type="ECO:0000256" key="7">
    <source>
        <dbReference type="SAM" id="MobiDB-lite"/>
    </source>
</evidence>
<feature type="compositionally biased region" description="Basic and acidic residues" evidence="7">
    <location>
        <begin position="525"/>
        <end position="543"/>
    </location>
</feature>
<evidence type="ECO:0000313" key="10">
    <source>
        <dbReference type="Proteomes" id="UP000275267"/>
    </source>
</evidence>
<protein>
    <recommendedName>
        <fullName evidence="8">MI domain-containing protein</fullName>
    </recommendedName>
</protein>
<dbReference type="Pfam" id="PF07859">
    <property type="entry name" value="Abhydrolase_3"/>
    <property type="match status" value="1"/>
</dbReference>
<reference evidence="10" key="1">
    <citation type="journal article" date="2019" name="Nat. Commun.">
        <title>The genome of broomcorn millet.</title>
        <authorList>
            <person name="Zou C."/>
            <person name="Miki D."/>
            <person name="Li D."/>
            <person name="Tang Q."/>
            <person name="Xiao L."/>
            <person name="Rajput S."/>
            <person name="Deng P."/>
            <person name="Jia W."/>
            <person name="Huang R."/>
            <person name="Zhang M."/>
            <person name="Sun Y."/>
            <person name="Hu J."/>
            <person name="Fu X."/>
            <person name="Schnable P.S."/>
            <person name="Li F."/>
            <person name="Zhang H."/>
            <person name="Feng B."/>
            <person name="Zhu X."/>
            <person name="Liu R."/>
            <person name="Schnable J.C."/>
            <person name="Zhu J.-K."/>
            <person name="Zhang H."/>
        </authorList>
    </citation>
    <scope>NUCLEOTIDE SEQUENCE [LARGE SCALE GENOMIC DNA]</scope>
</reference>
<evidence type="ECO:0000256" key="3">
    <source>
        <dbReference type="ARBA" id="ARBA00022664"/>
    </source>
</evidence>
<feature type="domain" description="MI" evidence="8">
    <location>
        <begin position="894"/>
        <end position="1010"/>
    </location>
</feature>
<evidence type="ECO:0000313" key="9">
    <source>
        <dbReference type="EMBL" id="RLN27768.1"/>
    </source>
</evidence>
<proteinExistence type="inferred from homology"/>
<feature type="region of interest" description="Disordered" evidence="7">
    <location>
        <begin position="76"/>
        <end position="122"/>
    </location>
</feature>
<comment type="similarity">
    <text evidence="2">Belongs to the CWC22 family.</text>
</comment>
<dbReference type="Gene3D" id="1.25.40.180">
    <property type="match status" value="1"/>
</dbReference>
<dbReference type="GO" id="GO:0006417">
    <property type="term" value="P:regulation of translation"/>
    <property type="evidence" value="ECO:0007669"/>
    <property type="project" value="UniProtKB-KW"/>
</dbReference>
<dbReference type="Pfam" id="PF02847">
    <property type="entry name" value="MA3"/>
    <property type="match status" value="1"/>
</dbReference>
<dbReference type="FunFam" id="1.25.40.180:FF:000004">
    <property type="entry name" value="pre-mRNA-splicing factor CWC22 homolog"/>
    <property type="match status" value="1"/>
</dbReference>
<dbReference type="InterPro" id="IPR013094">
    <property type="entry name" value="AB_hydrolase_3"/>
</dbReference>
<name>A0A3L6SWD7_PANMI</name>
<feature type="compositionally biased region" description="Polar residues" evidence="7">
    <location>
        <begin position="162"/>
        <end position="174"/>
    </location>
</feature>
<comment type="subcellular location">
    <subcellularLocation>
        <location evidence="1">Nucleus</location>
    </subcellularLocation>
</comment>
<sequence>MAHMPARAVPRPARMLPCDGVGGSGPTSARFLVPDTGRLVGDRGQHRSADGHAPVAVQLHSLLFKLLLRRRLSSLSAPAPAPAPATPFGVSSRPADQRPSPPSNPSFSSASPDGVATKDLHPDPLSSLHLRLFLPNPNHHAAAPVPRPLRRNSFPQRDSALGQDQLSRRASSSFHAVGISPEPAPATRDYGGYLPTAGAARSAARRKLPVIVQFHGGAFVTGAEDSAANDAFCRRVARLCDAIVVTVGYRLAPECRYPAAFEDGVAVLRWIAKQANLAACGRTMMGKGTGADSFGAAMIEPWLAAHADPSRCVLLGVSCGANIADYVARKAVEAGKLLDPVRVVAQVLMYPFFMGSAPTRSELKLANSYFYDKSSCLLAWKLFLPEGEFSLDHPTANPLVPGRGLPLKLMPPTLTVVAELDWMKDRAIAYSEELRKVNVDAPVLEYKDAVHEFATLDVLLKTLQALACAEDIAIWIKKDSDEERDDRRGKRDRERERDSRRHRRRSPSSESGSSPDDRRRRRHRRDEGSRRRDDRRRRDDDRGQRRRSPEKREPTPPLPPPPPLLPEMIPGRTGGIYIPPFRMAQMLREVEDKSSPEYQRLTWDALKKSINGLVNKVNATNIKNIVPELFAENLVRGRGLFCQSCIKSQMASPGFTDVFAALVAVVNTKFPEIGRLLLVRVVLQLKRAYKRNDKPQLLAATKFIAHLVNQVVAHELVALELLTVLLENPTDDSVEVAVGFVKECGAMLQDLSPQGLHAIFERFRGILHEGEIDKRVQFLIEGLFAIRKAKFQGFPAIRPELDLVEQEDQFTHEISLEDDLDPETNLNVFRANPNFVEDEKAYENLKRSILGAESSEDEEGSDAASDDEDEEESDEEEDEEQMEIRDRTETNLVNLRRTIYLTIMSSVDFEEAGHKLMKIKLEPGQEMELCIMLLECCSQERTYLRYYGLLGQRFCMINKVYQENFEKCFVQQYSMIHRLETNKLRNVAKFFAHLLGTDALPWHVLAYIRLTEEDTTSSSRIFIKILFQELSEHLGIRLLNEKLNDPSMQGSFESIFPKDHPKNTRFSINFFTSIGLGGITESLREYLKNMPRLIMQQQKPESSESESSGSESGSESSSSGSSSESESESSSDEGDRRRSKKRRKRT</sequence>
<keyword evidence="3" id="KW-0507">mRNA processing</keyword>
<dbReference type="PROSITE" id="PS51366">
    <property type="entry name" value="MI"/>
    <property type="match status" value="1"/>
</dbReference>
<feature type="compositionally biased region" description="Acidic residues" evidence="7">
    <location>
        <begin position="854"/>
        <end position="881"/>
    </location>
</feature>
<keyword evidence="4" id="KW-0810">Translation regulation</keyword>
<evidence type="ECO:0000256" key="2">
    <source>
        <dbReference type="ARBA" id="ARBA00006856"/>
    </source>
</evidence>
<feature type="region of interest" description="Disordered" evidence="7">
    <location>
        <begin position="849"/>
        <end position="888"/>
    </location>
</feature>
<evidence type="ECO:0000256" key="5">
    <source>
        <dbReference type="ARBA" id="ARBA00023187"/>
    </source>
</evidence>
<dbReference type="SUPFAM" id="SSF48371">
    <property type="entry name" value="ARM repeat"/>
    <property type="match status" value="1"/>
</dbReference>
<dbReference type="OrthoDB" id="1924287at2759"/>
<feature type="region of interest" description="Disordered" evidence="7">
    <location>
        <begin position="1095"/>
        <end position="1146"/>
    </location>
</feature>
<dbReference type="GO" id="GO:0016787">
    <property type="term" value="F:hydrolase activity"/>
    <property type="evidence" value="ECO:0007669"/>
    <property type="project" value="InterPro"/>
</dbReference>